<organism evidence="2 3">
    <name type="scientific">Hyphopichia burtonii NRRL Y-1933</name>
    <dbReference type="NCBI Taxonomy" id="984485"/>
    <lineage>
        <taxon>Eukaryota</taxon>
        <taxon>Fungi</taxon>
        <taxon>Dikarya</taxon>
        <taxon>Ascomycota</taxon>
        <taxon>Saccharomycotina</taxon>
        <taxon>Pichiomycetes</taxon>
        <taxon>Debaryomycetaceae</taxon>
        <taxon>Hyphopichia</taxon>
    </lineage>
</organism>
<dbReference type="GeneID" id="30997402"/>
<dbReference type="AlphaFoldDB" id="A0A1E4RQP6"/>
<proteinExistence type="predicted"/>
<accession>A0A1E4RQP6</accession>
<feature type="region of interest" description="Disordered" evidence="1">
    <location>
        <begin position="1"/>
        <end position="65"/>
    </location>
</feature>
<keyword evidence="3" id="KW-1185">Reference proteome</keyword>
<protein>
    <submittedName>
        <fullName evidence="2">Uncharacterized protein</fullName>
    </submittedName>
</protein>
<evidence type="ECO:0000256" key="1">
    <source>
        <dbReference type="SAM" id="MobiDB-lite"/>
    </source>
</evidence>
<feature type="compositionally biased region" description="Basic residues" evidence="1">
    <location>
        <begin position="1"/>
        <end position="16"/>
    </location>
</feature>
<reference evidence="3" key="1">
    <citation type="submission" date="2016-05" db="EMBL/GenBank/DDBJ databases">
        <title>Comparative genomics of biotechnologically important yeasts.</title>
        <authorList>
            <consortium name="DOE Joint Genome Institute"/>
            <person name="Riley R."/>
            <person name="Haridas S."/>
            <person name="Wolfe K.H."/>
            <person name="Lopes M.R."/>
            <person name="Hittinger C.T."/>
            <person name="Goker M."/>
            <person name="Salamov A."/>
            <person name="Wisecaver J."/>
            <person name="Long T.M."/>
            <person name="Aerts A.L."/>
            <person name="Barry K."/>
            <person name="Choi C."/>
            <person name="Clum A."/>
            <person name="Coughlan A.Y."/>
            <person name="Deshpande S."/>
            <person name="Douglass A.P."/>
            <person name="Hanson S.J."/>
            <person name="Klenk H.-P."/>
            <person name="Labutti K."/>
            <person name="Lapidus A."/>
            <person name="Lindquist E."/>
            <person name="Lipzen A."/>
            <person name="Meier-Kolthoff J.P."/>
            <person name="Ohm R.A."/>
            <person name="Otillar R.P."/>
            <person name="Pangilinan J."/>
            <person name="Peng Y."/>
            <person name="Rokas A."/>
            <person name="Rosa C.A."/>
            <person name="Scheuner C."/>
            <person name="Sibirny A.A."/>
            <person name="Slot J.C."/>
            <person name="Stielow J.B."/>
            <person name="Sun H."/>
            <person name="Kurtzman C.P."/>
            <person name="Blackwell M."/>
            <person name="Grigoriev I.V."/>
            <person name="Jeffries T.W."/>
        </authorList>
    </citation>
    <scope>NUCLEOTIDE SEQUENCE [LARGE SCALE GENOMIC DNA]</scope>
    <source>
        <strain evidence="3">NRRL Y-1933</strain>
    </source>
</reference>
<evidence type="ECO:0000313" key="3">
    <source>
        <dbReference type="Proteomes" id="UP000095085"/>
    </source>
</evidence>
<dbReference type="EMBL" id="KV454538">
    <property type="protein sequence ID" value="ODV69599.1"/>
    <property type="molecule type" value="Genomic_DNA"/>
</dbReference>
<dbReference type="RefSeq" id="XP_020078666.1">
    <property type="nucleotide sequence ID" value="XM_020222853.1"/>
</dbReference>
<gene>
    <name evidence="2" type="ORF">HYPBUDRAFT_172069</name>
</gene>
<sequence>MKSSHQGKRPCTKRTKGTVSEKTSEEQNRAKLTGKGTTKHARRGGEGHMASPLTQGCDLWGTKGL</sequence>
<name>A0A1E4RQP6_9ASCO</name>
<dbReference type="Proteomes" id="UP000095085">
    <property type="component" value="Unassembled WGS sequence"/>
</dbReference>
<evidence type="ECO:0000313" key="2">
    <source>
        <dbReference type="EMBL" id="ODV69599.1"/>
    </source>
</evidence>